<protein>
    <submittedName>
        <fullName evidence="4">DNA-binding response regulator</fullName>
    </submittedName>
</protein>
<dbReference type="GO" id="GO:0000156">
    <property type="term" value="F:phosphorelay response regulator activity"/>
    <property type="evidence" value="ECO:0007669"/>
    <property type="project" value="InterPro"/>
</dbReference>
<sequence length="246" mass="27677">MLRVALVEDDPSAASTLSEYLRRYGNECGLGIKVVVFSEPTAFLQGYRPNWDLVLMDIQLPNMDGMEAARRLRDLDRYVVLIFVTNMAQYAVLGYEVDALAYMVKPVGYTEFCRKLDRAVALIQQGASTITVSRRDGIRRLRLADIVYIEVRGHRLIYHGDGESVEATGTLKAVQGQLADRGFLRCNKAYLVNVRHILAVKGKQVIVTGNCHLTIGRSHRRQFMQSLALELARENEMVRPTAMGLT</sequence>
<dbReference type="EMBL" id="QGLK01000001">
    <property type="protein sequence ID" value="PXY89739.1"/>
    <property type="molecule type" value="Genomic_DNA"/>
</dbReference>
<evidence type="ECO:0000313" key="4">
    <source>
        <dbReference type="EMBL" id="PXY89739.1"/>
    </source>
</evidence>
<dbReference type="Gene3D" id="2.40.50.1020">
    <property type="entry name" value="LytTr DNA-binding domain"/>
    <property type="match status" value="1"/>
</dbReference>
<dbReference type="SUPFAM" id="SSF52172">
    <property type="entry name" value="CheY-like"/>
    <property type="match status" value="1"/>
</dbReference>
<organism evidence="4 5">
    <name type="scientific">Bifidobacterium asteroides</name>
    <dbReference type="NCBI Taxonomy" id="1684"/>
    <lineage>
        <taxon>Bacteria</taxon>
        <taxon>Bacillati</taxon>
        <taxon>Actinomycetota</taxon>
        <taxon>Actinomycetes</taxon>
        <taxon>Bifidobacteriales</taxon>
        <taxon>Bifidobacteriaceae</taxon>
        <taxon>Bifidobacterium</taxon>
    </lineage>
</organism>
<dbReference type="SMART" id="SM00448">
    <property type="entry name" value="REC"/>
    <property type="match status" value="1"/>
</dbReference>
<dbReference type="PROSITE" id="PS50110">
    <property type="entry name" value="RESPONSE_REGULATORY"/>
    <property type="match status" value="1"/>
</dbReference>
<dbReference type="InterPro" id="IPR001789">
    <property type="entry name" value="Sig_transdc_resp-reg_receiver"/>
</dbReference>
<proteinExistence type="predicted"/>
<dbReference type="InterPro" id="IPR007492">
    <property type="entry name" value="LytTR_DNA-bd_dom"/>
</dbReference>
<dbReference type="RefSeq" id="WP_110412617.1">
    <property type="nucleotide sequence ID" value="NZ_QGLK01000001.1"/>
</dbReference>
<keyword evidence="4" id="KW-0238">DNA-binding</keyword>
<dbReference type="InterPro" id="IPR046947">
    <property type="entry name" value="LytR-like"/>
</dbReference>
<accession>A0A318MMA0</accession>
<reference evidence="4 5" key="1">
    <citation type="submission" date="2018-05" db="EMBL/GenBank/DDBJ databases">
        <title>Reference genomes for bee gut microbiota database.</title>
        <authorList>
            <person name="Ellegaard K.M."/>
        </authorList>
    </citation>
    <scope>NUCLEOTIDE SEQUENCE [LARGE SCALE GENOMIC DNA]</scope>
    <source>
        <strain evidence="4 5">ESL0199</strain>
    </source>
</reference>
<dbReference type="Pfam" id="PF04397">
    <property type="entry name" value="LytTR"/>
    <property type="match status" value="1"/>
</dbReference>
<comment type="caution">
    <text evidence="4">The sequence shown here is derived from an EMBL/GenBank/DDBJ whole genome shotgun (WGS) entry which is preliminary data.</text>
</comment>
<dbReference type="Proteomes" id="UP000248128">
    <property type="component" value="Unassembled WGS sequence"/>
</dbReference>
<feature type="domain" description="Response regulatory" evidence="2">
    <location>
        <begin position="3"/>
        <end position="120"/>
    </location>
</feature>
<dbReference type="SMART" id="SM00850">
    <property type="entry name" value="LytTR"/>
    <property type="match status" value="1"/>
</dbReference>
<dbReference type="AlphaFoldDB" id="A0A318MMA0"/>
<evidence type="ECO:0000256" key="1">
    <source>
        <dbReference type="PROSITE-ProRule" id="PRU00169"/>
    </source>
</evidence>
<evidence type="ECO:0000313" key="5">
    <source>
        <dbReference type="Proteomes" id="UP000248128"/>
    </source>
</evidence>
<dbReference type="InterPro" id="IPR011006">
    <property type="entry name" value="CheY-like_superfamily"/>
</dbReference>
<dbReference type="Gene3D" id="3.40.50.2300">
    <property type="match status" value="1"/>
</dbReference>
<dbReference type="GO" id="GO:0003677">
    <property type="term" value="F:DNA binding"/>
    <property type="evidence" value="ECO:0007669"/>
    <property type="project" value="UniProtKB-KW"/>
</dbReference>
<feature type="modified residue" description="4-aspartylphosphate" evidence="1">
    <location>
        <position position="57"/>
    </location>
</feature>
<dbReference type="PANTHER" id="PTHR37299:SF1">
    <property type="entry name" value="STAGE 0 SPORULATION PROTEIN A HOMOLOG"/>
    <property type="match status" value="1"/>
</dbReference>
<keyword evidence="1" id="KW-0597">Phosphoprotein</keyword>
<gene>
    <name evidence="4" type="ORF">DKK74_02620</name>
</gene>
<dbReference type="CDD" id="cd00156">
    <property type="entry name" value="REC"/>
    <property type="match status" value="1"/>
</dbReference>
<name>A0A318MMA0_9BIFI</name>
<dbReference type="PANTHER" id="PTHR37299">
    <property type="entry name" value="TRANSCRIPTIONAL REGULATOR-RELATED"/>
    <property type="match status" value="1"/>
</dbReference>
<dbReference type="Pfam" id="PF00072">
    <property type="entry name" value="Response_reg"/>
    <property type="match status" value="1"/>
</dbReference>
<evidence type="ECO:0000259" key="2">
    <source>
        <dbReference type="PROSITE" id="PS50110"/>
    </source>
</evidence>
<feature type="domain" description="HTH LytTR-type" evidence="3">
    <location>
        <begin position="130"/>
        <end position="229"/>
    </location>
</feature>
<evidence type="ECO:0000259" key="3">
    <source>
        <dbReference type="PROSITE" id="PS50930"/>
    </source>
</evidence>
<dbReference type="OrthoDB" id="236568at2"/>
<dbReference type="PROSITE" id="PS50930">
    <property type="entry name" value="HTH_LYTTR"/>
    <property type="match status" value="1"/>
</dbReference>